<dbReference type="Pfam" id="PF00271">
    <property type="entry name" value="Helicase_C"/>
    <property type="match status" value="1"/>
</dbReference>
<dbReference type="SMART" id="SM00490">
    <property type="entry name" value="HELICc"/>
    <property type="match status" value="1"/>
</dbReference>
<gene>
    <name evidence="5" type="ORF">GCM10009751_33570</name>
</gene>
<dbReference type="RefSeq" id="WP_344105136.1">
    <property type="nucleotide sequence ID" value="NZ_BAAANL010000007.1"/>
</dbReference>
<evidence type="ECO:0000256" key="1">
    <source>
        <dbReference type="ARBA" id="ARBA00022801"/>
    </source>
</evidence>
<evidence type="ECO:0000256" key="2">
    <source>
        <dbReference type="SAM" id="MobiDB-lite"/>
    </source>
</evidence>
<keyword evidence="5" id="KW-0547">Nucleotide-binding</keyword>
<comment type="caution">
    <text evidence="5">The sequence shown here is derived from an EMBL/GenBank/DDBJ whole genome shotgun (WGS) entry which is preliminary data.</text>
</comment>
<dbReference type="EMBL" id="BAAANL010000007">
    <property type="protein sequence ID" value="GAA1871607.1"/>
    <property type="molecule type" value="Genomic_DNA"/>
</dbReference>
<evidence type="ECO:0000259" key="3">
    <source>
        <dbReference type="PROSITE" id="PS51192"/>
    </source>
</evidence>
<dbReference type="InterPro" id="IPR038718">
    <property type="entry name" value="SNF2-like_sf"/>
</dbReference>
<evidence type="ECO:0000313" key="5">
    <source>
        <dbReference type="EMBL" id="GAA1871607.1"/>
    </source>
</evidence>
<dbReference type="PANTHER" id="PTHR10799">
    <property type="entry name" value="SNF2/RAD54 HELICASE FAMILY"/>
    <property type="match status" value="1"/>
</dbReference>
<dbReference type="Pfam" id="PF00176">
    <property type="entry name" value="SNF2-rel_dom"/>
    <property type="match status" value="1"/>
</dbReference>
<dbReference type="InterPro" id="IPR001650">
    <property type="entry name" value="Helicase_C-like"/>
</dbReference>
<keyword evidence="5" id="KW-0067">ATP-binding</keyword>
<dbReference type="GO" id="GO:0004386">
    <property type="term" value="F:helicase activity"/>
    <property type="evidence" value="ECO:0007669"/>
    <property type="project" value="UniProtKB-KW"/>
</dbReference>
<reference evidence="5 6" key="1">
    <citation type="journal article" date="2019" name="Int. J. Syst. Evol. Microbiol.">
        <title>The Global Catalogue of Microorganisms (GCM) 10K type strain sequencing project: providing services to taxonomists for standard genome sequencing and annotation.</title>
        <authorList>
            <consortium name="The Broad Institute Genomics Platform"/>
            <consortium name="The Broad Institute Genome Sequencing Center for Infectious Disease"/>
            <person name="Wu L."/>
            <person name="Ma J."/>
        </authorList>
    </citation>
    <scope>NUCLEOTIDE SEQUENCE [LARGE SCALE GENOMIC DNA]</scope>
    <source>
        <strain evidence="5 6">JCM 14326</strain>
    </source>
</reference>
<evidence type="ECO:0000259" key="4">
    <source>
        <dbReference type="PROSITE" id="PS51194"/>
    </source>
</evidence>
<sequence length="758" mass="81521">MGSSVSAREARQVVEEAAARLGDARLLMESDAPYREAVRDAYAAVRRVRLHAELVSVRVEELETRRKKLRVAVLRKKGFRDVAQVLDAGIDGLVAAGIGETTARPAVAAARELADEVEGDQRFRIDVDPADPHVTALVRALRTFGAVTDARHRHYDDARRLAAVLPPYLGPAGALTRWWRRLFADHRSKAAALAAIGSLRGALAASSPELATAARTVRDAVGQRAGDPWADFERRSAEYYGLLSQVVDLGDDHEAAEGFLPADVVRRVEAQPLDRSLLHANLRAYQSFGAKYALVQRRTILGDEMGLGKTMQSLAVMTHLAAAHAAAGDGPAHFLVVCPASVVTNWAREVTTHSALPAVVMHGNDRDDAAAAWAASGGVGVTTFEMLGRLDLPADLRPALMVVDEAHYVKNPETLRGQSVRSWTDRADRVLFLSGTPMENKVAEFKAMVGYLQPVIAKQLDPNADLSGAQAFRRIVAPVYLRRNTEDVLTELPDLVQVEEWEEFGRADGAAYARSVAAGNFMAMRRAAFDVERPEDSAKLVRLKALVDEAVANGRRVIVFSYFIDVLDQVMAVLGDVAVGPLTGRVKIAERQEMVDSLSQETGPRVLVSQITAGGVGLNVQAASVVIFCEPQVKPTIEAQAVARAHRMGQTRTVQVHRLLVADSVDQRMMEILDTKAALFEQFARQSEITETSELAIAVGDRPEGASGSGGSVAGPTTAPGAPSEAELGRAIVAAERERLAGGPGAVGRNAPEPVPAR</sequence>
<protein>
    <submittedName>
        <fullName evidence="5">DEAD/DEAH box helicase</fullName>
    </submittedName>
</protein>
<feature type="domain" description="Helicase ATP-binding" evidence="3">
    <location>
        <begin position="290"/>
        <end position="455"/>
    </location>
</feature>
<dbReference type="Gene3D" id="3.40.50.10810">
    <property type="entry name" value="Tandem AAA-ATPase domain"/>
    <property type="match status" value="1"/>
</dbReference>
<evidence type="ECO:0000313" key="6">
    <source>
        <dbReference type="Proteomes" id="UP001501094"/>
    </source>
</evidence>
<dbReference type="PROSITE" id="PS51192">
    <property type="entry name" value="HELICASE_ATP_BIND_1"/>
    <property type="match status" value="1"/>
</dbReference>
<dbReference type="InterPro" id="IPR027417">
    <property type="entry name" value="P-loop_NTPase"/>
</dbReference>
<feature type="region of interest" description="Disordered" evidence="2">
    <location>
        <begin position="739"/>
        <end position="758"/>
    </location>
</feature>
<dbReference type="SUPFAM" id="SSF52540">
    <property type="entry name" value="P-loop containing nucleoside triphosphate hydrolases"/>
    <property type="match status" value="2"/>
</dbReference>
<dbReference type="CDD" id="cd18793">
    <property type="entry name" value="SF2_C_SNF"/>
    <property type="match status" value="1"/>
</dbReference>
<dbReference type="PROSITE" id="PS51194">
    <property type="entry name" value="HELICASE_CTER"/>
    <property type="match status" value="1"/>
</dbReference>
<dbReference type="SMART" id="SM00487">
    <property type="entry name" value="DEXDc"/>
    <property type="match status" value="1"/>
</dbReference>
<dbReference type="InterPro" id="IPR000330">
    <property type="entry name" value="SNF2_N"/>
</dbReference>
<keyword evidence="6" id="KW-1185">Reference proteome</keyword>
<dbReference type="InterPro" id="IPR014001">
    <property type="entry name" value="Helicase_ATP-bd"/>
</dbReference>
<feature type="region of interest" description="Disordered" evidence="2">
    <location>
        <begin position="701"/>
        <end position="729"/>
    </location>
</feature>
<keyword evidence="5" id="KW-0347">Helicase</keyword>
<keyword evidence="1" id="KW-0378">Hydrolase</keyword>
<dbReference type="CDD" id="cd17919">
    <property type="entry name" value="DEXHc_Snf"/>
    <property type="match status" value="1"/>
</dbReference>
<proteinExistence type="predicted"/>
<dbReference type="Gene3D" id="3.40.50.300">
    <property type="entry name" value="P-loop containing nucleotide triphosphate hydrolases"/>
    <property type="match status" value="1"/>
</dbReference>
<accession>A0ABN2NNC6</accession>
<dbReference type="InterPro" id="IPR049730">
    <property type="entry name" value="SNF2/RAD54-like_C"/>
</dbReference>
<feature type="domain" description="Helicase C-terminal" evidence="4">
    <location>
        <begin position="542"/>
        <end position="691"/>
    </location>
</feature>
<organism evidence="5 6">
    <name type="scientific">Myceligenerans crystallogenes</name>
    <dbReference type="NCBI Taxonomy" id="316335"/>
    <lineage>
        <taxon>Bacteria</taxon>
        <taxon>Bacillati</taxon>
        <taxon>Actinomycetota</taxon>
        <taxon>Actinomycetes</taxon>
        <taxon>Micrococcales</taxon>
        <taxon>Promicromonosporaceae</taxon>
        <taxon>Myceligenerans</taxon>
    </lineage>
</organism>
<dbReference type="Proteomes" id="UP001501094">
    <property type="component" value="Unassembled WGS sequence"/>
</dbReference>
<name>A0ABN2NNC6_9MICO</name>